<reference evidence="2 3" key="1">
    <citation type="journal article" date="2015" name="Stand. Genomic Sci.">
        <title>Genomic Encyclopedia of Bacterial and Archaeal Type Strains, Phase III: the genomes of soil and plant-associated and newly described type strains.</title>
        <authorList>
            <person name="Whitman W.B."/>
            <person name="Woyke T."/>
            <person name="Klenk H.P."/>
            <person name="Zhou Y."/>
            <person name="Lilburn T.G."/>
            <person name="Beck B.J."/>
            <person name="De Vos P."/>
            <person name="Vandamme P."/>
            <person name="Eisen J.A."/>
            <person name="Garrity G."/>
            <person name="Hugenholtz P."/>
            <person name="Kyrpides N.C."/>
        </authorList>
    </citation>
    <scope>NUCLEOTIDE SEQUENCE [LARGE SCALE GENOMIC DNA]</scope>
    <source>
        <strain evidence="2 3">CGMCC 1.10136</strain>
    </source>
</reference>
<sequence length="248" mass="27754">MKRSWAHLSQQSGGTYTPQDFERAAYRLVTEQVLYASDRRSRNAYHLVETWLGDFAAALEPLGIRLERNAHFRYIVALPAHAEGVAVSLNETLLALVLRQRYDQAMRRGEVEEHGEVTVELPDLQEAWLALTSRPMPELGALRDLLRTARRWALCREEESEPGDLQPFRIVVRPAIVEIIGPQWLQRLDQHNLDDDMEDDGGGHEDDVGEDRESNDQSANPVHSDVDGADAVASTPAMTEGGSSHVPA</sequence>
<dbReference type="Proteomes" id="UP000316471">
    <property type="component" value="Unassembled WGS sequence"/>
</dbReference>
<dbReference type="EMBL" id="VLKP01000005">
    <property type="protein sequence ID" value="TWI11561.1"/>
    <property type="molecule type" value="Genomic_DNA"/>
</dbReference>
<evidence type="ECO:0000313" key="2">
    <source>
        <dbReference type="EMBL" id="TWI11561.1"/>
    </source>
</evidence>
<protein>
    <submittedName>
        <fullName evidence="2">Uncharacterized protein DUF4194</fullName>
    </submittedName>
</protein>
<comment type="caution">
    <text evidence="2">The sequence shown here is derived from an EMBL/GenBank/DDBJ whole genome shotgun (WGS) entry which is preliminary data.</text>
</comment>
<dbReference type="Pfam" id="PF13835">
    <property type="entry name" value="DUF4194"/>
    <property type="match status" value="1"/>
</dbReference>
<proteinExistence type="predicted"/>
<evidence type="ECO:0000256" key="1">
    <source>
        <dbReference type="SAM" id="MobiDB-lite"/>
    </source>
</evidence>
<dbReference type="RefSeq" id="WP_144813840.1">
    <property type="nucleotide sequence ID" value="NZ_VLKP01000005.1"/>
</dbReference>
<accession>A0A562LV91</accession>
<dbReference type="AlphaFoldDB" id="A0A562LV91"/>
<dbReference type="InterPro" id="IPR025449">
    <property type="entry name" value="JetB"/>
</dbReference>
<keyword evidence="3" id="KW-1185">Reference proteome</keyword>
<feature type="compositionally biased region" description="Basic and acidic residues" evidence="1">
    <location>
        <begin position="201"/>
        <end position="215"/>
    </location>
</feature>
<organism evidence="2 3">
    <name type="scientific">Aerolutibacter ruishenii</name>
    <dbReference type="NCBI Taxonomy" id="686800"/>
    <lineage>
        <taxon>Bacteria</taxon>
        <taxon>Pseudomonadati</taxon>
        <taxon>Pseudomonadota</taxon>
        <taxon>Gammaproteobacteria</taxon>
        <taxon>Lysobacterales</taxon>
        <taxon>Lysobacteraceae</taxon>
        <taxon>Aerolutibacter</taxon>
    </lineage>
</organism>
<name>A0A562LV91_9GAMM</name>
<feature type="region of interest" description="Disordered" evidence="1">
    <location>
        <begin position="193"/>
        <end position="248"/>
    </location>
</feature>
<evidence type="ECO:0000313" key="3">
    <source>
        <dbReference type="Proteomes" id="UP000316471"/>
    </source>
</evidence>
<gene>
    <name evidence="2" type="ORF">IP93_01458</name>
</gene>
<dbReference type="OrthoDB" id="6102739at2"/>